<comment type="subcellular location">
    <subcellularLocation>
        <location evidence="1 8">Secreted</location>
        <location evidence="1 8">Extracellular space</location>
        <location evidence="1 8">Extracellular matrix</location>
    </subcellularLocation>
</comment>
<dbReference type="PRINTS" id="PR01349">
    <property type="entry name" value="WNTPROTEIN"/>
</dbReference>
<evidence type="ECO:0000256" key="9">
    <source>
        <dbReference type="SAM" id="SignalP"/>
    </source>
</evidence>
<dbReference type="InterPro" id="IPR005817">
    <property type="entry name" value="Wnt"/>
</dbReference>
<dbReference type="InterPro" id="IPR043158">
    <property type="entry name" value="Wnt_C"/>
</dbReference>
<comment type="function">
    <text evidence="8">Ligand for members of the frizzled family of seven transmembrane receptors.</text>
</comment>
<proteinExistence type="inferred from homology"/>
<dbReference type="EMBL" id="CALNXK010000052">
    <property type="protein sequence ID" value="CAH3133042.1"/>
    <property type="molecule type" value="Genomic_DNA"/>
</dbReference>
<dbReference type="Proteomes" id="UP001159405">
    <property type="component" value="Unassembled WGS sequence"/>
</dbReference>
<evidence type="ECO:0000256" key="2">
    <source>
        <dbReference type="ARBA" id="ARBA00005683"/>
    </source>
</evidence>
<evidence type="ECO:0000313" key="11">
    <source>
        <dbReference type="Proteomes" id="UP001159405"/>
    </source>
</evidence>
<evidence type="ECO:0000256" key="1">
    <source>
        <dbReference type="ARBA" id="ARBA00004498"/>
    </source>
</evidence>
<evidence type="ECO:0000256" key="5">
    <source>
        <dbReference type="ARBA" id="ARBA00022530"/>
    </source>
</evidence>
<evidence type="ECO:0000256" key="8">
    <source>
        <dbReference type="RuleBase" id="RU003500"/>
    </source>
</evidence>
<keyword evidence="6 8" id="KW-0879">Wnt signaling pathway</keyword>
<feature type="chain" id="PRO_5045628069" description="Protein Wnt" evidence="9">
    <location>
        <begin position="20"/>
        <end position="332"/>
    </location>
</feature>
<evidence type="ECO:0000256" key="6">
    <source>
        <dbReference type="ARBA" id="ARBA00022687"/>
    </source>
</evidence>
<organism evidence="10 11">
    <name type="scientific">Porites lobata</name>
    <dbReference type="NCBI Taxonomy" id="104759"/>
    <lineage>
        <taxon>Eukaryota</taxon>
        <taxon>Metazoa</taxon>
        <taxon>Cnidaria</taxon>
        <taxon>Anthozoa</taxon>
        <taxon>Hexacorallia</taxon>
        <taxon>Scleractinia</taxon>
        <taxon>Fungiina</taxon>
        <taxon>Poritidae</taxon>
        <taxon>Porites</taxon>
    </lineage>
</organism>
<evidence type="ECO:0000256" key="3">
    <source>
        <dbReference type="ARBA" id="ARBA00022473"/>
    </source>
</evidence>
<keyword evidence="11" id="KW-1185">Reference proteome</keyword>
<protein>
    <recommendedName>
        <fullName evidence="8">Protein Wnt</fullName>
    </recommendedName>
</protein>
<reference evidence="10 11" key="1">
    <citation type="submission" date="2022-05" db="EMBL/GenBank/DDBJ databases">
        <authorList>
            <consortium name="Genoscope - CEA"/>
            <person name="William W."/>
        </authorList>
    </citation>
    <scope>NUCLEOTIDE SEQUENCE [LARGE SCALE GENOMIC DNA]</scope>
</reference>
<dbReference type="SMART" id="SM00097">
    <property type="entry name" value="WNT1"/>
    <property type="match status" value="1"/>
</dbReference>
<sequence>MALFSLILAGMMSMLLVESSRSPLESRQRPHLIIERYNYRTMESNEETSRLLSVVLEGARQALRECKRQFKDNIWNCSISDEQNPKGVPLFLNTKLPFVTREMAFVQAIGSAAIALEFARNCEKIKLSRRNSQCKDTVEFGQKRARLFLDKLESGNEAYSAVNRHNNRVGREVIRALAGRMNLKWKRPGILRFEDVGAKLKEKYLNATRVWFVNNTLQERVEHDQLRAISHDDNRLVYLDPSPDYCVPNNTLGSLGMLGRTCKHYDAQETRCQSFIDKCNSCKLKYKTVAYEVEEYRCNCNFHWCCYVKCKTCKRVPYITTCTENEKFTGYY</sequence>
<comment type="similarity">
    <text evidence="2 8">Belongs to the Wnt family.</text>
</comment>
<keyword evidence="5" id="KW-0272">Extracellular matrix</keyword>
<keyword evidence="7" id="KW-1015">Disulfide bond</keyword>
<name>A0ABN8P449_9CNID</name>
<dbReference type="PANTHER" id="PTHR12027">
    <property type="entry name" value="WNT RELATED"/>
    <property type="match status" value="1"/>
</dbReference>
<accession>A0ABN8P449</accession>
<comment type="caution">
    <text evidence="10">The sequence shown here is derived from an EMBL/GenBank/DDBJ whole genome shotgun (WGS) entry which is preliminary data.</text>
</comment>
<gene>
    <name evidence="10" type="ORF">PLOB_00036619</name>
</gene>
<evidence type="ECO:0000256" key="7">
    <source>
        <dbReference type="ARBA" id="ARBA00023157"/>
    </source>
</evidence>
<dbReference type="Gene3D" id="3.30.2460.20">
    <property type="match status" value="1"/>
</dbReference>
<feature type="signal peptide" evidence="9">
    <location>
        <begin position="1"/>
        <end position="19"/>
    </location>
</feature>
<dbReference type="Pfam" id="PF00110">
    <property type="entry name" value="wnt"/>
    <property type="match status" value="1"/>
</dbReference>
<keyword evidence="3 8" id="KW-0217">Developmental protein</keyword>
<evidence type="ECO:0000256" key="4">
    <source>
        <dbReference type="ARBA" id="ARBA00022525"/>
    </source>
</evidence>
<evidence type="ECO:0000313" key="10">
    <source>
        <dbReference type="EMBL" id="CAH3133042.1"/>
    </source>
</evidence>
<keyword evidence="9" id="KW-0732">Signal</keyword>
<keyword evidence="4" id="KW-0964">Secreted</keyword>